<proteinExistence type="predicted"/>
<gene>
    <name evidence="1" type="ORF">CRP01_17390</name>
</gene>
<keyword evidence="2" id="KW-1185">Reference proteome</keyword>
<name>A0A2D0NA98_FLAN2</name>
<evidence type="ECO:0000313" key="2">
    <source>
        <dbReference type="Proteomes" id="UP000223913"/>
    </source>
</evidence>
<protein>
    <submittedName>
        <fullName evidence="1">Uncharacterized protein</fullName>
    </submittedName>
</protein>
<reference evidence="1 2" key="1">
    <citation type="submission" date="2017-10" db="EMBL/GenBank/DDBJ databases">
        <title>The draft genome sequence of Lewinella nigricans NBRC 102662.</title>
        <authorList>
            <person name="Wang K."/>
        </authorList>
    </citation>
    <scope>NUCLEOTIDE SEQUENCE [LARGE SCALE GENOMIC DNA]</scope>
    <source>
        <strain evidence="1 2">NBRC 102662</strain>
    </source>
</reference>
<organism evidence="1 2">
    <name type="scientific">Flavilitoribacter nigricans (strain ATCC 23147 / DSM 23189 / NBRC 102662 / NCIMB 1420 / SS-2)</name>
    <name type="common">Lewinella nigricans</name>
    <dbReference type="NCBI Taxonomy" id="1122177"/>
    <lineage>
        <taxon>Bacteria</taxon>
        <taxon>Pseudomonadati</taxon>
        <taxon>Bacteroidota</taxon>
        <taxon>Saprospiria</taxon>
        <taxon>Saprospirales</taxon>
        <taxon>Lewinellaceae</taxon>
        <taxon>Flavilitoribacter</taxon>
    </lineage>
</organism>
<dbReference type="Proteomes" id="UP000223913">
    <property type="component" value="Unassembled WGS sequence"/>
</dbReference>
<comment type="caution">
    <text evidence="1">The sequence shown here is derived from an EMBL/GenBank/DDBJ whole genome shotgun (WGS) entry which is preliminary data.</text>
</comment>
<accession>A0A2D0NA98</accession>
<dbReference type="AlphaFoldDB" id="A0A2D0NA98"/>
<evidence type="ECO:0000313" key="1">
    <source>
        <dbReference type="EMBL" id="PHN05290.1"/>
    </source>
</evidence>
<sequence>MDHKGIQFIGLPFSISPDGGKIEEAEHVEHVLASGASGTVDVGVLDEEFIQVALYFLQQVGGAELGQESVGPTRCLWRLFFHLRCLTLK</sequence>
<dbReference type="EMBL" id="PDUD01000022">
    <property type="protein sequence ID" value="PHN05290.1"/>
    <property type="molecule type" value="Genomic_DNA"/>
</dbReference>